<feature type="transmembrane region" description="Helical" evidence="6">
    <location>
        <begin position="272"/>
        <end position="290"/>
    </location>
</feature>
<comment type="caution">
    <text evidence="7">The sequence shown here is derived from an EMBL/GenBank/DDBJ whole genome shotgun (WGS) entry which is preliminary data.</text>
</comment>
<keyword evidence="3 6" id="KW-0812">Transmembrane</keyword>
<evidence type="ECO:0000256" key="5">
    <source>
        <dbReference type="ARBA" id="ARBA00023136"/>
    </source>
</evidence>
<feature type="transmembrane region" description="Helical" evidence="6">
    <location>
        <begin position="238"/>
        <end position="265"/>
    </location>
</feature>
<dbReference type="Pfam" id="PF01594">
    <property type="entry name" value="AI-2E_transport"/>
    <property type="match status" value="1"/>
</dbReference>
<feature type="transmembrane region" description="Helical" evidence="6">
    <location>
        <begin position="30"/>
        <end position="47"/>
    </location>
</feature>
<evidence type="ECO:0000256" key="4">
    <source>
        <dbReference type="ARBA" id="ARBA00022989"/>
    </source>
</evidence>
<keyword evidence="8" id="KW-1185">Reference proteome</keyword>
<name>A0ABS2P5Q0_9BACI</name>
<evidence type="ECO:0000313" key="8">
    <source>
        <dbReference type="Proteomes" id="UP000737402"/>
    </source>
</evidence>
<feature type="transmembrane region" description="Helical" evidence="6">
    <location>
        <begin position="7"/>
        <end position="24"/>
    </location>
</feature>
<feature type="transmembrane region" description="Helical" evidence="6">
    <location>
        <begin position="59"/>
        <end position="78"/>
    </location>
</feature>
<organism evidence="7 8">
    <name type="scientific">Sutcliffiella tianshenii</name>
    <dbReference type="NCBI Taxonomy" id="1463404"/>
    <lineage>
        <taxon>Bacteria</taxon>
        <taxon>Bacillati</taxon>
        <taxon>Bacillota</taxon>
        <taxon>Bacilli</taxon>
        <taxon>Bacillales</taxon>
        <taxon>Bacillaceae</taxon>
        <taxon>Sutcliffiella</taxon>
    </lineage>
</organism>
<dbReference type="NCBIfam" id="TIGR02872">
    <property type="entry name" value="spore_ytvI"/>
    <property type="match status" value="1"/>
</dbReference>
<evidence type="ECO:0000256" key="6">
    <source>
        <dbReference type="SAM" id="Phobius"/>
    </source>
</evidence>
<feature type="transmembrane region" description="Helical" evidence="6">
    <location>
        <begin position="156"/>
        <end position="175"/>
    </location>
</feature>
<comment type="subcellular location">
    <subcellularLocation>
        <location evidence="1">Membrane</location>
        <topology evidence="1">Multi-pass membrane protein</topology>
    </subcellularLocation>
</comment>
<sequence length="349" mass="39203">MFTKKTLFIFIIIAAICVVGYFILPVSIPIILALVTAFFLEPLVKLLQHRVNLKRNLSVLIVFFLFMASIGAIGYFITTKVITEAINLVENAPSYINEVNKVWREFQADLHNASEDLPPEVVDAISEQVESFLYDLRIFLTDFLNIQNISSLFTDIPNYLVSFLVYLIALFLFLMDMPRLKIGFYSHLKESTANKVKFMTSRLSYVVFGFFKAQFLVSVIIFFVSLVGLWFIAPETALIMSLVIWLIDFIPIIGSIVILGPWALFHLITGDISLGTQLTVLAIILLIIRRTVEPKVMGTHIGLSPLATLIAMYLGLKLLGILGFIVGPLILIAFNSAREAGIIKTNFKI</sequence>
<dbReference type="PANTHER" id="PTHR21716:SF68">
    <property type="entry name" value="TRANSPORT PROTEIN YTVI-RELATED"/>
    <property type="match status" value="1"/>
</dbReference>
<dbReference type="Proteomes" id="UP000737402">
    <property type="component" value="Unassembled WGS sequence"/>
</dbReference>
<protein>
    <submittedName>
        <fullName evidence="7">Sporulation integral membrane protein YtvI</fullName>
    </submittedName>
</protein>
<feature type="transmembrane region" description="Helical" evidence="6">
    <location>
        <begin position="310"/>
        <end position="334"/>
    </location>
</feature>
<evidence type="ECO:0000256" key="1">
    <source>
        <dbReference type="ARBA" id="ARBA00004141"/>
    </source>
</evidence>
<accession>A0ABS2P5Q0</accession>
<keyword evidence="5 6" id="KW-0472">Membrane</keyword>
<proteinExistence type="inferred from homology"/>
<feature type="transmembrane region" description="Helical" evidence="6">
    <location>
        <begin position="205"/>
        <end position="232"/>
    </location>
</feature>
<evidence type="ECO:0000313" key="7">
    <source>
        <dbReference type="EMBL" id="MBM7621725.1"/>
    </source>
</evidence>
<dbReference type="PANTHER" id="PTHR21716">
    <property type="entry name" value="TRANSMEMBRANE PROTEIN"/>
    <property type="match status" value="1"/>
</dbReference>
<dbReference type="EMBL" id="JAFBED010000010">
    <property type="protein sequence ID" value="MBM7621725.1"/>
    <property type="molecule type" value="Genomic_DNA"/>
</dbReference>
<evidence type="ECO:0000256" key="3">
    <source>
        <dbReference type="ARBA" id="ARBA00022692"/>
    </source>
</evidence>
<dbReference type="InterPro" id="IPR014227">
    <property type="entry name" value="YtvI-like"/>
</dbReference>
<comment type="similarity">
    <text evidence="2">Belongs to the autoinducer-2 exporter (AI-2E) (TC 2.A.86) family.</text>
</comment>
<keyword evidence="4 6" id="KW-1133">Transmembrane helix</keyword>
<dbReference type="InterPro" id="IPR002549">
    <property type="entry name" value="AI-2E-like"/>
</dbReference>
<reference evidence="7 8" key="1">
    <citation type="submission" date="2021-01" db="EMBL/GenBank/DDBJ databases">
        <title>Genomic Encyclopedia of Type Strains, Phase IV (KMG-IV): sequencing the most valuable type-strain genomes for metagenomic binning, comparative biology and taxonomic classification.</title>
        <authorList>
            <person name="Goeker M."/>
        </authorList>
    </citation>
    <scope>NUCLEOTIDE SEQUENCE [LARGE SCALE GENOMIC DNA]</scope>
    <source>
        <strain evidence="7 8">DSM 25879</strain>
    </source>
</reference>
<evidence type="ECO:0000256" key="2">
    <source>
        <dbReference type="ARBA" id="ARBA00009773"/>
    </source>
</evidence>
<gene>
    <name evidence="7" type="ORF">JOC95_003633</name>
</gene>